<evidence type="ECO:0000256" key="4">
    <source>
        <dbReference type="SAM" id="Phobius"/>
    </source>
</evidence>
<dbReference type="GO" id="GO:0007165">
    <property type="term" value="P:signal transduction"/>
    <property type="evidence" value="ECO:0007669"/>
    <property type="project" value="UniProtKB-KW"/>
</dbReference>
<dbReference type="EMBL" id="JBHTAS010000001">
    <property type="protein sequence ID" value="MFC7141936.1"/>
    <property type="molecule type" value="Genomic_DNA"/>
</dbReference>
<keyword evidence="1" id="KW-0807">Transducer</keyword>
<dbReference type="GeneID" id="78822265"/>
<protein>
    <submittedName>
        <fullName evidence="6">HAMP domain-containing protein</fullName>
    </submittedName>
</protein>
<dbReference type="RefSeq" id="WP_274323014.1">
    <property type="nucleotide sequence ID" value="NZ_CP118158.1"/>
</dbReference>
<dbReference type="CDD" id="cd06225">
    <property type="entry name" value="HAMP"/>
    <property type="match status" value="2"/>
</dbReference>
<dbReference type="InterPro" id="IPR003660">
    <property type="entry name" value="HAMP_dom"/>
</dbReference>
<dbReference type="Gene3D" id="6.10.250.1910">
    <property type="match status" value="1"/>
</dbReference>
<comment type="caution">
    <text evidence="6">The sequence shown here is derived from an EMBL/GenBank/DDBJ whole genome shotgun (WGS) entry which is preliminary data.</text>
</comment>
<sequence length="630" mass="67514">MSGDGSSGPVLGLVRAVTPDFVRRRYALKFLIVLSVMGLAIGSVGVYATAQITEQTRDRVESEYSGIASQEATIIDQWNERNRQGVRLASNNDVWTADDPATVERAARNLKSDSADITALHVVNGSSEHLDIVASTRFDASATFEGTNREWLADLSFSSLGQVKSSSVYDTESGAVVGFVSPVGGGDHYLVLESSVNALASRFQGAQRAEDGFTQVVNGDGEVLIDERAEESSAEPAALFSTYGDQRARQPIRAALDMPAGSSGVSAQMPAHSGVIDEEYAVGYAPVPITNGPDDWVVLVHAPTGEVFGFVQTVSDFGLVATGVAVLLMGAIGAALGYNTATTIDRLTGKAEQMEAGNLDVTIETGRIDNIGRLYGAFGSMRDALSDQIREAEQARKEAEVSRAEAMEMSDYLQETAEEYSEIMQAGARGDLTQRMEPDGENEAMDRIAEDFNEMLTELEMTTGQLKSFAVQVEEGGRAVQQSAETVRDASEQVAESIQKISDDAYDQKERLRRISEDVDAVAKAIESSGSDGEAVDLDESLRMIREVADLVETAVDLGEETMAESENVAGAAEEQAAELTEVSARAEELVRYAQYLGDGLNNFETEEEHEFVFQTGASDIEDGAGPSGD</sequence>
<feature type="domain" description="HAMP" evidence="5">
    <location>
        <begin position="338"/>
        <end position="390"/>
    </location>
</feature>
<dbReference type="Gene3D" id="1.10.287.950">
    <property type="entry name" value="Methyl-accepting chemotaxis protein"/>
    <property type="match status" value="1"/>
</dbReference>
<dbReference type="Proteomes" id="UP001596432">
    <property type="component" value="Unassembled WGS sequence"/>
</dbReference>
<comment type="similarity">
    <text evidence="2">Belongs to the methyl-accepting chemotaxis (MCP) protein family.</text>
</comment>
<dbReference type="SMART" id="SM00304">
    <property type="entry name" value="HAMP"/>
    <property type="match status" value="2"/>
</dbReference>
<keyword evidence="3" id="KW-0175">Coiled coil</keyword>
<dbReference type="PANTHER" id="PTHR32089:SF112">
    <property type="entry name" value="LYSOZYME-LIKE PROTEIN-RELATED"/>
    <property type="match status" value="1"/>
</dbReference>
<dbReference type="AlphaFoldDB" id="A0ABD5Y6J6"/>
<gene>
    <name evidence="6" type="ORF">ACFQMA_19125</name>
</gene>
<feature type="coiled-coil region" evidence="3">
    <location>
        <begin position="382"/>
        <end position="409"/>
    </location>
</feature>
<evidence type="ECO:0000313" key="7">
    <source>
        <dbReference type="Proteomes" id="UP001596432"/>
    </source>
</evidence>
<organism evidence="6 7">
    <name type="scientific">Halosimplex aquaticum</name>
    <dbReference type="NCBI Taxonomy" id="3026162"/>
    <lineage>
        <taxon>Archaea</taxon>
        <taxon>Methanobacteriati</taxon>
        <taxon>Methanobacteriota</taxon>
        <taxon>Stenosarchaea group</taxon>
        <taxon>Halobacteria</taxon>
        <taxon>Halobacteriales</taxon>
        <taxon>Haloarculaceae</taxon>
        <taxon>Halosimplex</taxon>
    </lineage>
</organism>
<dbReference type="PROSITE" id="PS50885">
    <property type="entry name" value="HAMP"/>
    <property type="match status" value="2"/>
</dbReference>
<keyword evidence="4" id="KW-1133">Transmembrane helix</keyword>
<proteinExistence type="inferred from homology"/>
<evidence type="ECO:0000313" key="6">
    <source>
        <dbReference type="EMBL" id="MFC7141936.1"/>
    </source>
</evidence>
<feature type="transmembrane region" description="Helical" evidence="4">
    <location>
        <begin position="317"/>
        <end position="338"/>
    </location>
</feature>
<keyword evidence="4" id="KW-0812">Transmembrane</keyword>
<name>A0ABD5Y6J6_9EURY</name>
<dbReference type="PANTHER" id="PTHR32089">
    <property type="entry name" value="METHYL-ACCEPTING CHEMOTAXIS PROTEIN MCPB"/>
    <property type="match status" value="1"/>
</dbReference>
<feature type="coiled-coil region" evidence="3">
    <location>
        <begin position="563"/>
        <end position="590"/>
    </location>
</feature>
<evidence type="ECO:0000259" key="5">
    <source>
        <dbReference type="PROSITE" id="PS50885"/>
    </source>
</evidence>
<dbReference type="Pfam" id="PF00672">
    <property type="entry name" value="HAMP"/>
    <property type="match status" value="2"/>
</dbReference>
<accession>A0ABD5Y6J6</accession>
<evidence type="ECO:0000256" key="1">
    <source>
        <dbReference type="ARBA" id="ARBA00023224"/>
    </source>
</evidence>
<keyword evidence="4" id="KW-0472">Membrane</keyword>
<reference evidence="6 7" key="1">
    <citation type="journal article" date="2019" name="Int. J. Syst. Evol. Microbiol.">
        <title>The Global Catalogue of Microorganisms (GCM) 10K type strain sequencing project: providing services to taxonomists for standard genome sequencing and annotation.</title>
        <authorList>
            <consortium name="The Broad Institute Genomics Platform"/>
            <consortium name="The Broad Institute Genome Sequencing Center for Infectious Disease"/>
            <person name="Wu L."/>
            <person name="Ma J."/>
        </authorList>
    </citation>
    <scope>NUCLEOTIDE SEQUENCE [LARGE SCALE GENOMIC DNA]</scope>
    <source>
        <strain evidence="6 7">XZYJT29</strain>
    </source>
</reference>
<feature type="domain" description="HAMP" evidence="5">
    <location>
        <begin position="421"/>
        <end position="464"/>
    </location>
</feature>
<evidence type="ECO:0000256" key="2">
    <source>
        <dbReference type="ARBA" id="ARBA00029447"/>
    </source>
</evidence>
<dbReference type="SUPFAM" id="SSF58104">
    <property type="entry name" value="Methyl-accepting chemotaxis protein (MCP) signaling domain"/>
    <property type="match status" value="1"/>
</dbReference>
<evidence type="ECO:0000256" key="3">
    <source>
        <dbReference type="SAM" id="Coils"/>
    </source>
</evidence>
<feature type="transmembrane region" description="Helical" evidence="4">
    <location>
        <begin position="30"/>
        <end position="50"/>
    </location>
</feature>
<keyword evidence="7" id="KW-1185">Reference proteome</keyword>